<dbReference type="AlphaFoldDB" id="A0A7H0VEF9"/>
<organism evidence="1 2">
    <name type="scientific">Croceimicrobium hydrocarbonivorans</name>
    <dbReference type="NCBI Taxonomy" id="2761580"/>
    <lineage>
        <taxon>Bacteria</taxon>
        <taxon>Pseudomonadati</taxon>
        <taxon>Bacteroidota</taxon>
        <taxon>Flavobacteriia</taxon>
        <taxon>Flavobacteriales</taxon>
        <taxon>Owenweeksiaceae</taxon>
        <taxon>Croceimicrobium</taxon>
    </lineage>
</organism>
<reference evidence="1 2" key="1">
    <citation type="submission" date="2020-08" db="EMBL/GenBank/DDBJ databases">
        <title>Croceimicrobium hydrocarbonivorans gen. nov., sp. nov., a novel marine bacterium isolated from a bacterial consortium that degrades polyethylene terephthalate.</title>
        <authorList>
            <person name="Liu R."/>
        </authorList>
    </citation>
    <scope>NUCLEOTIDE SEQUENCE [LARGE SCALE GENOMIC DNA]</scope>
    <source>
        <strain evidence="1 2">A20-9</strain>
    </source>
</reference>
<protein>
    <recommendedName>
        <fullName evidence="3">DUF4160 domain-containing protein</fullName>
    </recommendedName>
</protein>
<evidence type="ECO:0000313" key="1">
    <source>
        <dbReference type="EMBL" id="QNR24107.1"/>
    </source>
</evidence>
<name>A0A7H0VEF9_9FLAO</name>
<gene>
    <name evidence="1" type="ORF">H4K34_17315</name>
</gene>
<dbReference type="KEGG" id="chyd:H4K34_17315"/>
<sequence>MRIVGPLPHPKFKVVLYAQEQHWYVEIETGPMKQCFKVPKARAASQAEVQKWLDEEFSEETYRIFEAMYRNYKASADRNLENPS</sequence>
<evidence type="ECO:0000313" key="2">
    <source>
        <dbReference type="Proteomes" id="UP000516305"/>
    </source>
</evidence>
<proteinExistence type="predicted"/>
<keyword evidence="2" id="KW-1185">Reference proteome</keyword>
<dbReference type="Proteomes" id="UP000516305">
    <property type="component" value="Chromosome"/>
</dbReference>
<accession>A0A7H0VEF9</accession>
<dbReference type="EMBL" id="CP060139">
    <property type="protein sequence ID" value="QNR24107.1"/>
    <property type="molecule type" value="Genomic_DNA"/>
</dbReference>
<dbReference type="RefSeq" id="WP_210758641.1">
    <property type="nucleotide sequence ID" value="NZ_CP060139.1"/>
</dbReference>
<evidence type="ECO:0008006" key="3">
    <source>
        <dbReference type="Google" id="ProtNLM"/>
    </source>
</evidence>